<feature type="transmembrane region" description="Helical" evidence="1">
    <location>
        <begin position="259"/>
        <end position="278"/>
    </location>
</feature>
<dbReference type="InterPro" id="IPR051916">
    <property type="entry name" value="GPI-anchor_lipid_remodeler"/>
</dbReference>
<reference evidence="3 4" key="1">
    <citation type="submission" date="2016-09" db="EMBL/GenBank/DDBJ databases">
        <authorList>
            <person name="Capua I."/>
            <person name="De Benedictis P."/>
            <person name="Joannis T."/>
            <person name="Lombin L.H."/>
            <person name="Cattoli G."/>
        </authorList>
    </citation>
    <scope>NUCLEOTIDE SEQUENCE [LARGE SCALE GENOMIC DNA]</scope>
    <source>
        <strain evidence="3 4">ISLP-3</strain>
    </source>
</reference>
<feature type="transmembrane region" description="Helical" evidence="1">
    <location>
        <begin position="223"/>
        <end position="247"/>
    </location>
</feature>
<gene>
    <name evidence="3" type="ORF">SAMN05216410_1909</name>
</gene>
<feature type="transmembrane region" description="Helical" evidence="1">
    <location>
        <begin position="135"/>
        <end position="154"/>
    </location>
</feature>
<evidence type="ECO:0000256" key="1">
    <source>
        <dbReference type="SAM" id="Phobius"/>
    </source>
</evidence>
<organism evidence="3 4">
    <name type="scientific">Sanguibacter gelidistatuariae</name>
    <dbReference type="NCBI Taxonomy" id="1814289"/>
    <lineage>
        <taxon>Bacteria</taxon>
        <taxon>Bacillati</taxon>
        <taxon>Actinomycetota</taxon>
        <taxon>Actinomycetes</taxon>
        <taxon>Micrococcales</taxon>
        <taxon>Sanguibacteraceae</taxon>
        <taxon>Sanguibacter</taxon>
    </lineage>
</organism>
<keyword evidence="4" id="KW-1185">Reference proteome</keyword>
<feature type="transmembrane region" description="Helical" evidence="1">
    <location>
        <begin position="321"/>
        <end position="341"/>
    </location>
</feature>
<dbReference type="AlphaFoldDB" id="A0A1G6MMQ7"/>
<dbReference type="GO" id="GO:0006506">
    <property type="term" value="P:GPI anchor biosynthetic process"/>
    <property type="evidence" value="ECO:0007669"/>
    <property type="project" value="TreeGrafter"/>
</dbReference>
<evidence type="ECO:0000313" key="4">
    <source>
        <dbReference type="Proteomes" id="UP000199039"/>
    </source>
</evidence>
<feature type="domain" description="Endonuclease/exonuclease/phosphatase" evidence="2">
    <location>
        <begin position="431"/>
        <end position="646"/>
    </location>
</feature>
<dbReference type="SUPFAM" id="SSF56219">
    <property type="entry name" value="DNase I-like"/>
    <property type="match status" value="1"/>
</dbReference>
<sequence>MTAHSPASTTAPLTTQHPQAALTALLVVVTAITAELARMSGPLIDAAFTTGVIAAAVTAVGTYAAAGLFVLALCVRRPIDGRVVLLAVVALAVGRVATQGLSGSVRYGTALATVALSVAIVVVVAAAVARVSGRAVAAGVGGGLAVSAALNLALRTWDSVWRPGALGWLVALALVATAVTLAWRLRALPAAPAVRGLWLIGPYLGLAVMTFANPAFISSQAGLPLWLSGLVIIVAALGTAGLLALPAPDPTRLPAWTDAIVVVVSGGAAALVFFTIGWPHDPGTVVSVLVAASIVLLAGSTTIALAQALTRPVHRQRSLRLAGAATCAGLGLILPLLVYQLDYDLPLPVPNVVLPVAVAVLISGMSVRARIRARVFDGEVDLTATPLAMRVQGPALVATALLGLVGIAMVVPTGAPSAVDRMPGSFRLLDWNLHYGVSAEPAVELSDMAAVIRESGADVVTLQEVSRGWVMGGGADMATYLSQELDMEFVFVPAADRQFGNVIMWKPYLGELTGVERTALPFGDGPQSRSAISGTLTDGVPVRITSVHLQHRAENTPTRLEQLSVLLEAQPVSGAYLLAGDLNAEPGWPEPHMLAAAGLVSAQDSAGNPADLTHPSLVPDQRIDWVFGSGVTFTNFAVLDTQESDHRPLVTTVTVDAVPTP</sequence>
<keyword evidence="3" id="KW-0269">Exonuclease</keyword>
<accession>A0A1G6MMQ7</accession>
<dbReference type="GO" id="GO:0016020">
    <property type="term" value="C:membrane"/>
    <property type="evidence" value="ECO:0007669"/>
    <property type="project" value="GOC"/>
</dbReference>
<dbReference type="RefSeq" id="WP_093182757.1">
    <property type="nucleotide sequence ID" value="NZ_FMYH01000003.1"/>
</dbReference>
<dbReference type="GO" id="GO:0004519">
    <property type="term" value="F:endonuclease activity"/>
    <property type="evidence" value="ECO:0007669"/>
    <property type="project" value="UniProtKB-KW"/>
</dbReference>
<keyword evidence="3" id="KW-0540">Nuclease</keyword>
<keyword evidence="1" id="KW-0812">Transmembrane</keyword>
<keyword evidence="3" id="KW-0378">Hydrolase</keyword>
<dbReference type="PANTHER" id="PTHR14859:SF1">
    <property type="entry name" value="PGAP2-INTERACTING PROTEIN"/>
    <property type="match status" value="1"/>
</dbReference>
<feature type="transmembrane region" description="Helical" evidence="1">
    <location>
        <begin position="107"/>
        <end position="128"/>
    </location>
</feature>
<feature type="transmembrane region" description="Helical" evidence="1">
    <location>
        <begin position="284"/>
        <end position="309"/>
    </location>
</feature>
<feature type="transmembrane region" description="Helical" evidence="1">
    <location>
        <begin position="395"/>
        <end position="415"/>
    </location>
</feature>
<dbReference type="OrthoDB" id="155529at2"/>
<feature type="transmembrane region" description="Helical" evidence="1">
    <location>
        <begin position="197"/>
        <end position="217"/>
    </location>
</feature>
<protein>
    <submittedName>
        <fullName evidence="3">Metal-dependent hydrolase, endonuclease/exonuclease/phosphatase family</fullName>
    </submittedName>
</protein>
<dbReference type="STRING" id="1814289.SAMN05216410_1909"/>
<feature type="transmembrane region" description="Helical" evidence="1">
    <location>
        <begin position="83"/>
        <end position="101"/>
    </location>
</feature>
<evidence type="ECO:0000259" key="2">
    <source>
        <dbReference type="Pfam" id="PF03372"/>
    </source>
</evidence>
<keyword evidence="3" id="KW-0255">Endonuclease</keyword>
<feature type="transmembrane region" description="Helical" evidence="1">
    <location>
        <begin position="347"/>
        <end position="367"/>
    </location>
</feature>
<dbReference type="Pfam" id="PF03372">
    <property type="entry name" value="Exo_endo_phos"/>
    <property type="match status" value="1"/>
</dbReference>
<proteinExistence type="predicted"/>
<feature type="transmembrane region" description="Helical" evidence="1">
    <location>
        <begin position="166"/>
        <end position="185"/>
    </location>
</feature>
<keyword evidence="1" id="KW-0472">Membrane</keyword>
<keyword evidence="1" id="KW-1133">Transmembrane helix</keyword>
<dbReference type="EMBL" id="FMYH01000003">
    <property type="protein sequence ID" value="SDC56255.1"/>
    <property type="molecule type" value="Genomic_DNA"/>
</dbReference>
<dbReference type="InterPro" id="IPR036691">
    <property type="entry name" value="Endo/exonu/phosph_ase_sf"/>
</dbReference>
<dbReference type="Gene3D" id="3.60.10.10">
    <property type="entry name" value="Endonuclease/exonuclease/phosphatase"/>
    <property type="match status" value="1"/>
</dbReference>
<evidence type="ECO:0000313" key="3">
    <source>
        <dbReference type="EMBL" id="SDC56255.1"/>
    </source>
</evidence>
<name>A0A1G6MMQ7_9MICO</name>
<dbReference type="GO" id="GO:0004527">
    <property type="term" value="F:exonuclease activity"/>
    <property type="evidence" value="ECO:0007669"/>
    <property type="project" value="UniProtKB-KW"/>
</dbReference>
<dbReference type="InterPro" id="IPR005135">
    <property type="entry name" value="Endo/exonuclease/phosphatase"/>
</dbReference>
<feature type="transmembrane region" description="Helical" evidence="1">
    <location>
        <begin position="20"/>
        <end position="40"/>
    </location>
</feature>
<feature type="transmembrane region" description="Helical" evidence="1">
    <location>
        <begin position="46"/>
        <end position="71"/>
    </location>
</feature>
<dbReference type="Proteomes" id="UP000199039">
    <property type="component" value="Unassembled WGS sequence"/>
</dbReference>
<dbReference type="PANTHER" id="PTHR14859">
    <property type="entry name" value="CALCOFLUOR WHITE HYPERSENSITIVE PROTEIN PRECURSOR"/>
    <property type="match status" value="1"/>
</dbReference>